<dbReference type="InterPro" id="IPR051448">
    <property type="entry name" value="CdaR-like_regulators"/>
</dbReference>
<dbReference type="PANTHER" id="PTHR33744:SF1">
    <property type="entry name" value="DNA-BINDING TRANSCRIPTIONAL ACTIVATOR ADER"/>
    <property type="match status" value="1"/>
</dbReference>
<sequence length="343" mass="37677">MSADLLANLRQEVLTAVGREAPCGVAEQVLADLLAAGPDGFDWTATRREFYARHATAARLVLRTLWRQLRVSGTGLPRETVWQLGDAVLAMDEEITETTARARRLLGQLLSDREVERRAAAGTARQLGWRLPDSVCVVVLDGPPAELPEGALADPAHPVPRVLVPEPRGRDWTSCFRGRRAIVGPAVPPGAAPRSLEQALEIRQLIGSRFIAEAPVVFAEDHLRAILLLRNRGLVRQLGDRRLAPLKDLEPKKRARAWATLLAWLHARGNLAEVAEMLGLHPQTVRYRMKELQRLFGADLDDPGFRLDLELALRGLAALYAGQDGVPPLAAVVRERGLSDLAE</sequence>
<proteinExistence type="predicted"/>
<accession>A0A8H9MAW6</accession>
<dbReference type="OrthoDB" id="5243741at2"/>
<dbReference type="Proteomes" id="UP000658656">
    <property type="component" value="Unassembled WGS sequence"/>
</dbReference>
<organism evidence="2 3">
    <name type="scientific">Amycolatopsis bartoniae</name>
    <dbReference type="NCBI Taxonomy" id="941986"/>
    <lineage>
        <taxon>Bacteria</taxon>
        <taxon>Bacillati</taxon>
        <taxon>Actinomycetota</taxon>
        <taxon>Actinomycetes</taxon>
        <taxon>Pseudonocardiales</taxon>
        <taxon>Pseudonocardiaceae</taxon>
        <taxon>Amycolatopsis</taxon>
    </lineage>
</organism>
<keyword evidence="3" id="KW-1185">Reference proteome</keyword>
<dbReference type="InterPro" id="IPR009057">
    <property type="entry name" value="Homeodomain-like_sf"/>
</dbReference>
<reference evidence="2" key="1">
    <citation type="journal article" date="2014" name="Int. J. Syst. Evol. Microbiol.">
        <title>Complete genome sequence of Corynebacterium casei LMG S-19264T (=DSM 44701T), isolated from a smear-ripened cheese.</title>
        <authorList>
            <consortium name="US DOE Joint Genome Institute (JGI-PGF)"/>
            <person name="Walter F."/>
            <person name="Albersmeier A."/>
            <person name="Kalinowski J."/>
            <person name="Ruckert C."/>
        </authorList>
    </citation>
    <scope>NUCLEOTIDE SEQUENCE</scope>
    <source>
        <strain evidence="2">CGMCC 4.7679</strain>
    </source>
</reference>
<comment type="caution">
    <text evidence="2">The sequence shown here is derived from an EMBL/GenBank/DDBJ whole genome shotgun (WGS) entry which is preliminary data.</text>
</comment>
<evidence type="ECO:0000313" key="2">
    <source>
        <dbReference type="EMBL" id="GHF60652.1"/>
    </source>
</evidence>
<dbReference type="InterPro" id="IPR025736">
    <property type="entry name" value="PucR_C-HTH_dom"/>
</dbReference>
<dbReference type="SUPFAM" id="SSF46689">
    <property type="entry name" value="Homeodomain-like"/>
    <property type="match status" value="1"/>
</dbReference>
<dbReference type="Pfam" id="PF13556">
    <property type="entry name" value="HTH_30"/>
    <property type="match status" value="1"/>
</dbReference>
<dbReference type="Gene3D" id="1.10.10.2840">
    <property type="entry name" value="PucR C-terminal helix-turn-helix domain"/>
    <property type="match status" value="1"/>
</dbReference>
<protein>
    <recommendedName>
        <fullName evidence="1">PucR C-terminal helix-turn-helix domain-containing protein</fullName>
    </recommendedName>
</protein>
<evidence type="ECO:0000313" key="3">
    <source>
        <dbReference type="Proteomes" id="UP000658656"/>
    </source>
</evidence>
<reference evidence="2" key="2">
    <citation type="submission" date="2020-09" db="EMBL/GenBank/DDBJ databases">
        <authorList>
            <person name="Sun Q."/>
            <person name="Zhou Y."/>
        </authorList>
    </citation>
    <scope>NUCLEOTIDE SEQUENCE</scope>
    <source>
        <strain evidence="2">CGMCC 4.7679</strain>
    </source>
</reference>
<gene>
    <name evidence="2" type="ORF">GCM10017566_37440</name>
</gene>
<dbReference type="RefSeq" id="WP_145937716.1">
    <property type="nucleotide sequence ID" value="NZ_BNAV01000005.1"/>
</dbReference>
<dbReference type="AlphaFoldDB" id="A0A8H9MAW6"/>
<evidence type="ECO:0000259" key="1">
    <source>
        <dbReference type="Pfam" id="PF13556"/>
    </source>
</evidence>
<dbReference type="PANTHER" id="PTHR33744">
    <property type="entry name" value="CARBOHYDRATE DIACID REGULATOR"/>
    <property type="match status" value="1"/>
</dbReference>
<name>A0A8H9MAW6_9PSEU</name>
<dbReference type="EMBL" id="BNAV01000005">
    <property type="protein sequence ID" value="GHF60652.1"/>
    <property type="molecule type" value="Genomic_DNA"/>
</dbReference>
<dbReference type="InterPro" id="IPR042070">
    <property type="entry name" value="PucR_C-HTH_sf"/>
</dbReference>
<feature type="domain" description="PucR C-terminal helix-turn-helix" evidence="1">
    <location>
        <begin position="259"/>
        <end position="314"/>
    </location>
</feature>